<dbReference type="Gene3D" id="3.40.50.2300">
    <property type="match status" value="1"/>
</dbReference>
<comment type="caution">
    <text evidence="3">The sequence shown here is derived from an EMBL/GenBank/DDBJ whole genome shotgun (WGS) entry which is preliminary data.</text>
</comment>
<evidence type="ECO:0000256" key="1">
    <source>
        <dbReference type="SAM" id="MobiDB-lite"/>
    </source>
</evidence>
<accession>A0ABV9LXB8</accession>
<proteinExistence type="predicted"/>
<evidence type="ECO:0000313" key="4">
    <source>
        <dbReference type="Proteomes" id="UP001595897"/>
    </source>
</evidence>
<keyword evidence="4" id="KW-1185">Reference proteome</keyword>
<feature type="compositionally biased region" description="Basic and acidic residues" evidence="1">
    <location>
        <begin position="150"/>
        <end position="160"/>
    </location>
</feature>
<dbReference type="RefSeq" id="WP_382409432.1">
    <property type="nucleotide sequence ID" value="NZ_JBHSGU010000005.1"/>
</dbReference>
<feature type="region of interest" description="Disordered" evidence="1">
    <location>
        <begin position="150"/>
        <end position="171"/>
    </location>
</feature>
<feature type="domain" description="Helix-turn-helix" evidence="2">
    <location>
        <begin position="4"/>
        <end position="54"/>
    </location>
</feature>
<dbReference type="InterPro" id="IPR041657">
    <property type="entry name" value="HTH_17"/>
</dbReference>
<protein>
    <submittedName>
        <fullName evidence="3">Helix-turn-helix domain-containing protein</fullName>
    </submittedName>
</protein>
<sequence>MRTFSSGEVAKICDVTSRTVIRWIGAGKLNAFKLPGRGNNRISESDLLLFLNQNKIPVPAEIAPAQEHLCVIVTEDQYLLKHVKRMVRDANFNTSWFTSGIEAGFEIALSKPSLIVLDADVASAAPANISQHIEKLMDYTPHFIVFNGDEKGDQKGEQKHSNAKNKAKAVGSNTTMLSKPFALNDFAKALERSQVNAQ</sequence>
<dbReference type="Proteomes" id="UP001595897">
    <property type="component" value="Unassembled WGS sequence"/>
</dbReference>
<evidence type="ECO:0000259" key="2">
    <source>
        <dbReference type="Pfam" id="PF12728"/>
    </source>
</evidence>
<evidence type="ECO:0000313" key="3">
    <source>
        <dbReference type="EMBL" id="MFC4701211.1"/>
    </source>
</evidence>
<dbReference type="Pfam" id="PF12728">
    <property type="entry name" value="HTH_17"/>
    <property type="match status" value="1"/>
</dbReference>
<reference evidence="4" key="1">
    <citation type="journal article" date="2019" name="Int. J. Syst. Evol. Microbiol.">
        <title>The Global Catalogue of Microorganisms (GCM) 10K type strain sequencing project: providing services to taxonomists for standard genome sequencing and annotation.</title>
        <authorList>
            <consortium name="The Broad Institute Genomics Platform"/>
            <consortium name="The Broad Institute Genome Sequencing Center for Infectious Disease"/>
            <person name="Wu L."/>
            <person name="Ma J."/>
        </authorList>
    </citation>
    <scope>NUCLEOTIDE SEQUENCE [LARGE SCALE GENOMIC DNA]</scope>
    <source>
        <strain evidence="4">KACC 12507</strain>
    </source>
</reference>
<organism evidence="3 4">
    <name type="scientific">Glaciecola siphonariae</name>
    <dbReference type="NCBI Taxonomy" id="521012"/>
    <lineage>
        <taxon>Bacteria</taxon>
        <taxon>Pseudomonadati</taxon>
        <taxon>Pseudomonadota</taxon>
        <taxon>Gammaproteobacteria</taxon>
        <taxon>Alteromonadales</taxon>
        <taxon>Alteromonadaceae</taxon>
        <taxon>Glaciecola</taxon>
    </lineage>
</organism>
<dbReference type="SUPFAM" id="SSF46955">
    <property type="entry name" value="Putative DNA-binding domain"/>
    <property type="match status" value="1"/>
</dbReference>
<gene>
    <name evidence="3" type="ORF">ACFO4O_13645</name>
</gene>
<dbReference type="EMBL" id="JBHSGU010000005">
    <property type="protein sequence ID" value="MFC4701211.1"/>
    <property type="molecule type" value="Genomic_DNA"/>
</dbReference>
<dbReference type="InterPro" id="IPR009061">
    <property type="entry name" value="DNA-bd_dom_put_sf"/>
</dbReference>
<name>A0ABV9LXB8_9ALTE</name>